<dbReference type="RefSeq" id="XP_020079475.1">
    <property type="nucleotide sequence ID" value="XM_020220661.1"/>
</dbReference>
<dbReference type="InterPro" id="IPR036322">
    <property type="entry name" value="WD40_repeat_dom_sf"/>
</dbReference>
<evidence type="ECO:0000313" key="3">
    <source>
        <dbReference type="Proteomes" id="UP000095085"/>
    </source>
</evidence>
<sequence>MMEIDSQEYSNIPYYSDLGSESTGNDTYIKQTLLHSPIITNIIPDFKVCINKKIRGLSSDSINDEADQTLIPPEEDSQLDVFDDDDIFMEAQDKEEVDKPAEEPPQLIPIKVIVKTSSIMVDDVEYGLNASVRSSCVVRGVNFGDIVNEDSLLISIKSGFMFLIRIFNVPRNYSMDNHDMGDSIDPELSHILKPYLVQWWDTSSSASNPCLSDSGFDLSAHSSGLSIVSASASDVFRIYNCQQTDTGLMLLPHFNVQVDGVIIQSCFAEPLDKTVLESRFMFLSLQYSESCRLELHLFSWSWSDSIVDSLEKSKLPLPNTFPIPIFIIPLANNASFLFVSPNDLIIVTIHHITSAEYDFKSFSFGGSFPTSFYIPDTLQIDDEKSDNVLIATDDGIIYSVMITNNDKLSVSPVVRVADPISVFTMEKLGKHYRLIFGSDTGSNRDLMVNELFDKEYLSTLEENQKVKYSTALLISDYKNWTPILDILIIDSFKSRSMTNPSDKELWALTGTGKRTRLTQLRKGYNARRKSKTYERLRKATDIWYISLLGRNFLFCSLPFETAALEYQPNSEDILYEIEDPKILSDELTLAFYNLNENYILQITRSLIIVSDLFRLFSLDLSNFHVISADKLSSTLILLTDNNGILEIQLIELDAQFHAEDEFNELEFAKFVTKIPIEYQATIIKLIEVDDVISILVGDYNGNLFIYNTNYLESMPPFKISINSFFPNNNNFDSGLQDVIINDMLFLKKTSALHIGTKDGCYIVLKINSSFEVECEKFLKLGLTPVSLQFTSKREDFLMINCRNLWIVNVYDSGFPLKVYLEEKTDRAIMTTAPLILLEETSKVLFAFVRYEGLTIGSVNLNQGPVVKQVNIAESAKKLFYLPYLSCFVVLCLSKDTRSRLKFIDRKSFKPIQHKELMMKSNPDLRPDQIFKKEEEPISVCIWSIIRGGKVSKKLLLGCRYGLTSGSFKILNVGKVPAPDDRGTILKVTELNSFEHKEPISNIQQIGDTILFSGGESLYTTGYDANEKKLRPVNCIHTFRSAITSMSVADTDSLLVTTNSDSAIILRKFCGTEELKDFLLYVKDPDSKYLLNQAKLGDDIIVADRLHSQIFVLSTEKATLPSKFAYRLSSIPRVYSSMFNSYWVKPETSEMDQAALFNIICVGVNGEVISIRPSSNESSDIEELVKTLGIKNTDGLIERFLERLDRPFNNKVTGKVFRPIYRPYFDYSENKGVVIDLDLEEILTARNENISI</sequence>
<dbReference type="Proteomes" id="UP000095085">
    <property type="component" value="Unassembled WGS sequence"/>
</dbReference>
<keyword evidence="3" id="KW-1185">Reference proteome</keyword>
<proteinExistence type="predicted"/>
<organism evidence="2 3">
    <name type="scientific">Hyphopichia burtonii NRRL Y-1933</name>
    <dbReference type="NCBI Taxonomy" id="984485"/>
    <lineage>
        <taxon>Eukaryota</taxon>
        <taxon>Fungi</taxon>
        <taxon>Dikarya</taxon>
        <taxon>Ascomycota</taxon>
        <taxon>Saccharomycotina</taxon>
        <taxon>Pichiomycetes</taxon>
        <taxon>Debaryomycetaceae</taxon>
        <taxon>Hyphopichia</taxon>
    </lineage>
</organism>
<name>A0A1E4RT44_9ASCO</name>
<dbReference type="GeneID" id="30995211"/>
<evidence type="ECO:0000259" key="1">
    <source>
        <dbReference type="Pfam" id="PF23726"/>
    </source>
</evidence>
<reference evidence="3" key="1">
    <citation type="submission" date="2016-05" db="EMBL/GenBank/DDBJ databases">
        <title>Comparative genomics of biotechnologically important yeasts.</title>
        <authorList>
            <consortium name="DOE Joint Genome Institute"/>
            <person name="Riley R."/>
            <person name="Haridas S."/>
            <person name="Wolfe K.H."/>
            <person name="Lopes M.R."/>
            <person name="Hittinger C.T."/>
            <person name="Goker M."/>
            <person name="Salamov A."/>
            <person name="Wisecaver J."/>
            <person name="Long T.M."/>
            <person name="Aerts A.L."/>
            <person name="Barry K."/>
            <person name="Choi C."/>
            <person name="Clum A."/>
            <person name="Coughlan A.Y."/>
            <person name="Deshpande S."/>
            <person name="Douglass A.P."/>
            <person name="Hanson S.J."/>
            <person name="Klenk H.-P."/>
            <person name="Labutti K."/>
            <person name="Lapidus A."/>
            <person name="Lindquist E."/>
            <person name="Lipzen A."/>
            <person name="Meier-Kolthoff J.P."/>
            <person name="Ohm R.A."/>
            <person name="Otillar R.P."/>
            <person name="Pangilinan J."/>
            <person name="Peng Y."/>
            <person name="Rokas A."/>
            <person name="Rosa C.A."/>
            <person name="Scheuner C."/>
            <person name="Sibirny A.A."/>
            <person name="Slot J.C."/>
            <person name="Stielow J.B."/>
            <person name="Sun H."/>
            <person name="Kurtzman C.P."/>
            <person name="Blackwell M."/>
            <person name="Grigoriev I.V."/>
            <person name="Jeffries T.W."/>
        </authorList>
    </citation>
    <scope>NUCLEOTIDE SEQUENCE [LARGE SCALE GENOMIC DNA]</scope>
    <source>
        <strain evidence="3">NRRL Y-1933</strain>
    </source>
</reference>
<protein>
    <recommendedName>
        <fullName evidence="1">RSE1/DDB1/CPSF1 second beta-propeller domain-containing protein</fullName>
    </recommendedName>
</protein>
<dbReference type="STRING" id="984485.A0A1E4RT44"/>
<dbReference type="Pfam" id="PF23726">
    <property type="entry name" value="Beta-prop_RSE1_2nd"/>
    <property type="match status" value="1"/>
</dbReference>
<dbReference type="InterPro" id="IPR050358">
    <property type="entry name" value="RSE1/DDB1/CFT1"/>
</dbReference>
<dbReference type="InterPro" id="IPR015943">
    <property type="entry name" value="WD40/YVTN_repeat-like_dom_sf"/>
</dbReference>
<dbReference type="PANTHER" id="PTHR10644">
    <property type="entry name" value="DNA REPAIR/RNA PROCESSING CPSF FAMILY"/>
    <property type="match status" value="1"/>
</dbReference>
<dbReference type="OrthoDB" id="4080238at2759"/>
<dbReference type="EMBL" id="KV454538">
    <property type="protein sequence ID" value="ODV70408.1"/>
    <property type="molecule type" value="Genomic_DNA"/>
</dbReference>
<gene>
    <name evidence="2" type="ORF">HYPBUDRAFT_151749</name>
</gene>
<dbReference type="AlphaFoldDB" id="A0A1E4RT44"/>
<accession>A0A1E4RT44</accession>
<evidence type="ECO:0000313" key="2">
    <source>
        <dbReference type="EMBL" id="ODV70408.1"/>
    </source>
</evidence>
<feature type="domain" description="RSE1/DDB1/CPSF1 second beta-propeller" evidence="1">
    <location>
        <begin position="536"/>
        <end position="789"/>
    </location>
</feature>
<dbReference type="InterPro" id="IPR058543">
    <property type="entry name" value="Beta-prop_RSE1/DDB1/CPSF1_2nd"/>
</dbReference>
<dbReference type="Gene3D" id="2.130.10.10">
    <property type="entry name" value="YVTN repeat-like/Quinoprotein amine dehydrogenase"/>
    <property type="match status" value="1"/>
</dbReference>
<dbReference type="SUPFAM" id="SSF50978">
    <property type="entry name" value="WD40 repeat-like"/>
    <property type="match status" value="1"/>
</dbReference>